<dbReference type="STRING" id="131310.A0A0N4Z4D3"/>
<evidence type="ECO:0000256" key="3">
    <source>
        <dbReference type="ARBA" id="ARBA00022833"/>
    </source>
</evidence>
<dbReference type="PANTHER" id="PTHR16047">
    <property type="entry name" value="RFWD3 PROTEIN"/>
    <property type="match status" value="1"/>
</dbReference>
<dbReference type="SMART" id="SM00184">
    <property type="entry name" value="RING"/>
    <property type="match status" value="1"/>
</dbReference>
<evidence type="ECO:0000313" key="8">
    <source>
        <dbReference type="WBParaSite" id="PTRK_0000185200.1"/>
    </source>
</evidence>
<evidence type="ECO:0000256" key="2">
    <source>
        <dbReference type="ARBA" id="ARBA00022771"/>
    </source>
</evidence>
<keyword evidence="5" id="KW-0175">Coiled coil</keyword>
<dbReference type="SUPFAM" id="SSF57850">
    <property type="entry name" value="RING/U-box"/>
    <property type="match status" value="1"/>
</dbReference>
<dbReference type="WBParaSite" id="PTRK_0000185200.1">
    <property type="protein sequence ID" value="PTRK_0000185200.1"/>
    <property type="gene ID" value="PTRK_0000185200"/>
</dbReference>
<dbReference type="InterPro" id="IPR013083">
    <property type="entry name" value="Znf_RING/FYVE/PHD"/>
</dbReference>
<dbReference type="GO" id="GO:0008270">
    <property type="term" value="F:zinc ion binding"/>
    <property type="evidence" value="ECO:0007669"/>
    <property type="project" value="UniProtKB-KW"/>
</dbReference>
<keyword evidence="7" id="KW-1185">Reference proteome</keyword>
<organism evidence="7 8">
    <name type="scientific">Parastrongyloides trichosuri</name>
    <name type="common">Possum-specific nematode worm</name>
    <dbReference type="NCBI Taxonomy" id="131310"/>
    <lineage>
        <taxon>Eukaryota</taxon>
        <taxon>Metazoa</taxon>
        <taxon>Ecdysozoa</taxon>
        <taxon>Nematoda</taxon>
        <taxon>Chromadorea</taxon>
        <taxon>Rhabditida</taxon>
        <taxon>Tylenchina</taxon>
        <taxon>Panagrolaimomorpha</taxon>
        <taxon>Strongyloidoidea</taxon>
        <taxon>Strongyloididae</taxon>
        <taxon>Parastrongyloides</taxon>
    </lineage>
</organism>
<dbReference type="GO" id="GO:0036297">
    <property type="term" value="P:interstrand cross-link repair"/>
    <property type="evidence" value="ECO:0007669"/>
    <property type="project" value="InterPro"/>
</dbReference>
<keyword evidence="1" id="KW-0479">Metal-binding</keyword>
<evidence type="ECO:0000313" key="7">
    <source>
        <dbReference type="Proteomes" id="UP000038045"/>
    </source>
</evidence>
<dbReference type="InterPro" id="IPR027370">
    <property type="entry name" value="Znf-RING_euk"/>
</dbReference>
<evidence type="ECO:0000256" key="4">
    <source>
        <dbReference type="PROSITE-ProRule" id="PRU00175"/>
    </source>
</evidence>
<keyword evidence="2 4" id="KW-0863">Zinc-finger</keyword>
<evidence type="ECO:0000256" key="1">
    <source>
        <dbReference type="ARBA" id="ARBA00022723"/>
    </source>
</evidence>
<proteinExistence type="predicted"/>
<dbReference type="Pfam" id="PF13445">
    <property type="entry name" value="zf-RING_UBOX"/>
    <property type="match status" value="1"/>
</dbReference>
<dbReference type="PANTHER" id="PTHR16047:SF7">
    <property type="entry name" value="E3 UBIQUITIN-PROTEIN LIGASE RFWD3"/>
    <property type="match status" value="1"/>
</dbReference>
<dbReference type="Gene3D" id="3.30.40.10">
    <property type="entry name" value="Zinc/RING finger domain, C3HC4 (zinc finger)"/>
    <property type="match status" value="1"/>
</dbReference>
<feature type="coiled-coil region" evidence="5">
    <location>
        <begin position="99"/>
        <end position="133"/>
    </location>
</feature>
<dbReference type="PROSITE" id="PS50089">
    <property type="entry name" value="ZF_RING_2"/>
    <property type="match status" value="1"/>
</dbReference>
<reference evidence="8" key="1">
    <citation type="submission" date="2017-02" db="UniProtKB">
        <authorList>
            <consortium name="WormBaseParasite"/>
        </authorList>
    </citation>
    <scope>IDENTIFICATION</scope>
</reference>
<dbReference type="InterPro" id="IPR001841">
    <property type="entry name" value="Znf_RING"/>
</dbReference>
<evidence type="ECO:0000256" key="5">
    <source>
        <dbReference type="SAM" id="Coils"/>
    </source>
</evidence>
<name>A0A0N4Z4D3_PARTI</name>
<accession>A0A0N4Z4D3</accession>
<dbReference type="GO" id="GO:0016567">
    <property type="term" value="P:protein ubiquitination"/>
    <property type="evidence" value="ECO:0007669"/>
    <property type="project" value="InterPro"/>
</dbReference>
<dbReference type="GO" id="GO:0004842">
    <property type="term" value="F:ubiquitin-protein transferase activity"/>
    <property type="evidence" value="ECO:0007669"/>
    <property type="project" value="InterPro"/>
</dbReference>
<dbReference type="InterPro" id="IPR037381">
    <property type="entry name" value="RFWD3"/>
</dbReference>
<protein>
    <submittedName>
        <fullName evidence="8">RING-type domain-containing protein</fullName>
    </submittedName>
</protein>
<feature type="domain" description="RING-type" evidence="6">
    <location>
        <begin position="18"/>
        <end position="65"/>
    </location>
</feature>
<evidence type="ECO:0000259" key="6">
    <source>
        <dbReference type="PROSITE" id="PS50089"/>
    </source>
</evidence>
<dbReference type="AlphaFoldDB" id="A0A0N4Z4D3"/>
<dbReference type="Proteomes" id="UP000038045">
    <property type="component" value="Unplaced"/>
</dbReference>
<sequence>MSEANCLNNSIDLNQFVCEICLENYSQSGSPHAISCLPCGHIFGRSCLITWLHSLRNRISCPKCKREFSNLTLRNRDGYEDFIVNIFGLPINGKVTIQNYDIAEQLENATKELSTLREENAKLKREVKSLRRNFRYVSGQHRDNPIYTRSQHRGVISFLDEIIRSRRRNAIVQRSNDNLGNVGVSDMFAGESNSSLNGRNGVMEVVISDDEQVVNSRRPNYGSTDNYPHETIVLSDDEESGDEMVIVDDNNSRDALISSNNISIDPRSPNDIGLCIRDRVNEYIAGTQITDAVRLDEMTIFTSIVPTDINNPNIYGVSFHSPRRSAEINISSVKLNFVDAIKSRMHGNIYKILAASKNAIHIVWYDSDANLASLGNTLSSPSGGKIKALAWIDDENFAFGNSNGEVIFGSSTLMETHLQQPIKYTSPERRRSDVSSLYILKPVTREFVLGVQGKKLLLFKKSGTVKMIDEFLDNIRFLYVTRAADKLFVGLYISNNFLTIYTYNIIQVIGTRSTSLTIEKINDTPSNHFNYEMTHGPRLSTKGFYYLTNLNGGLHGFFDFNEDTKIVSARFIGSDEFAERDIPIEGTFIKIIGDLSQHDCDENRPLKVAVVSDMYIYNVELMGRLNVR</sequence>
<dbReference type="GO" id="GO:0005634">
    <property type="term" value="C:nucleus"/>
    <property type="evidence" value="ECO:0007669"/>
    <property type="project" value="InterPro"/>
</dbReference>
<keyword evidence="3" id="KW-0862">Zinc</keyword>